<evidence type="ECO:0000256" key="1">
    <source>
        <dbReference type="SAM" id="MobiDB-lite"/>
    </source>
</evidence>
<proteinExistence type="predicted"/>
<protein>
    <submittedName>
        <fullName evidence="2">Uncharacterized protein</fullName>
    </submittedName>
</protein>
<gene>
    <name evidence="2" type="ORF">MUK42_24295</name>
</gene>
<keyword evidence="3" id="KW-1185">Reference proteome</keyword>
<sequence>MRRKAYVTTYLHHKDQILHVHLKGCKWEELLLSQYEGALQVVDTFKTVVGGGLHEPHAIAGTGDFGLAGARLDDAAGDGVVRDESPGQRRLDGLCRLQAMLEDENQVYQDPDHRRAVHGGEREAA</sequence>
<feature type="region of interest" description="Disordered" evidence="1">
    <location>
        <begin position="106"/>
        <end position="125"/>
    </location>
</feature>
<feature type="compositionally biased region" description="Basic and acidic residues" evidence="1">
    <location>
        <begin position="110"/>
        <end position="125"/>
    </location>
</feature>
<reference evidence="2" key="1">
    <citation type="submission" date="2022-05" db="EMBL/GenBank/DDBJ databases">
        <title>The Musa troglodytarum L. genome provides insights into the mechanism of non-climacteric behaviour and enrichment of carotenoids.</title>
        <authorList>
            <person name="Wang J."/>
        </authorList>
    </citation>
    <scope>NUCLEOTIDE SEQUENCE</scope>
    <source>
        <tissue evidence="2">Leaf</tissue>
    </source>
</reference>
<evidence type="ECO:0000313" key="3">
    <source>
        <dbReference type="Proteomes" id="UP001055439"/>
    </source>
</evidence>
<organism evidence="2 3">
    <name type="scientific">Musa troglodytarum</name>
    <name type="common">fe'i banana</name>
    <dbReference type="NCBI Taxonomy" id="320322"/>
    <lineage>
        <taxon>Eukaryota</taxon>
        <taxon>Viridiplantae</taxon>
        <taxon>Streptophyta</taxon>
        <taxon>Embryophyta</taxon>
        <taxon>Tracheophyta</taxon>
        <taxon>Spermatophyta</taxon>
        <taxon>Magnoliopsida</taxon>
        <taxon>Liliopsida</taxon>
        <taxon>Zingiberales</taxon>
        <taxon>Musaceae</taxon>
        <taxon>Musa</taxon>
    </lineage>
</organism>
<dbReference type="Proteomes" id="UP001055439">
    <property type="component" value="Chromosome 1"/>
</dbReference>
<dbReference type="EMBL" id="CP097502">
    <property type="protein sequence ID" value="URD72399.1"/>
    <property type="molecule type" value="Genomic_DNA"/>
</dbReference>
<dbReference type="AlphaFoldDB" id="A0A9E7E8E7"/>
<name>A0A9E7E8E7_9LILI</name>
<accession>A0A9E7E8E7</accession>
<evidence type="ECO:0000313" key="2">
    <source>
        <dbReference type="EMBL" id="URD72399.1"/>
    </source>
</evidence>